<evidence type="ECO:0000256" key="10">
    <source>
        <dbReference type="RuleBase" id="RU361179"/>
    </source>
</evidence>
<comment type="similarity">
    <text evidence="2 10">Belongs to the glyoxalase I family.</text>
</comment>
<dbReference type="GeneID" id="77258644"/>
<dbReference type="KEGG" id="pbm:CL52_01730"/>
<evidence type="ECO:0000256" key="9">
    <source>
        <dbReference type="PIRSR" id="PIRSR604361-3"/>
    </source>
</evidence>
<gene>
    <name evidence="12" type="ORF">CL52_01730</name>
    <name evidence="13" type="ORF">SAMN05660875_101357</name>
</gene>
<reference evidence="13 15" key="2">
    <citation type="submission" date="2016-10" db="EMBL/GenBank/DDBJ databases">
        <authorList>
            <person name="Varghese N."/>
            <person name="Submissions S."/>
        </authorList>
    </citation>
    <scope>NUCLEOTIDE SEQUENCE [LARGE SCALE GENOMIC DNA]</scope>
    <source>
        <strain evidence="13 15">DSM 6083</strain>
    </source>
</reference>
<evidence type="ECO:0000256" key="5">
    <source>
        <dbReference type="ARBA" id="ARBA00022723"/>
    </source>
</evidence>
<dbReference type="Proteomes" id="UP000182276">
    <property type="component" value="Unassembled WGS sequence"/>
</dbReference>
<evidence type="ECO:0000256" key="6">
    <source>
        <dbReference type="ARBA" id="ARBA00022833"/>
    </source>
</evidence>
<evidence type="ECO:0000259" key="11">
    <source>
        <dbReference type="PROSITE" id="PS51819"/>
    </source>
</evidence>
<reference evidence="12 14" key="3">
    <citation type="journal article" name="Genome Announc.">
        <title>Complete Genome Sequence of Pseudomonas balearica DSM 6083T.</title>
        <authorList>
            <person name="Bennasar-Figueras A."/>
            <person name="Salva-Serra F."/>
            <person name="Jaen-Luchoro D."/>
            <person name="Segui C."/>
            <person name="Aliaga F."/>
            <person name="Busquets A."/>
            <person name="Gomila M."/>
            <person name="Moore E.R."/>
            <person name="Lalucat J."/>
        </authorList>
    </citation>
    <scope>NUCLEOTIDE SEQUENCE [LARGE SCALE GENOMIC DNA]</scope>
    <source>
        <strain evidence="14">DSM 6083</strain>
        <strain evidence="12">DSM6083</strain>
    </source>
</reference>
<evidence type="ECO:0000313" key="15">
    <source>
        <dbReference type="Proteomes" id="UP000182276"/>
    </source>
</evidence>
<evidence type="ECO:0000313" key="12">
    <source>
        <dbReference type="EMBL" id="AJE13823.1"/>
    </source>
</evidence>
<dbReference type="RefSeq" id="WP_043218025.1">
    <property type="nucleotide sequence ID" value="NZ_CP007511.1"/>
</dbReference>
<dbReference type="EMBL" id="FNHO01000001">
    <property type="protein sequence ID" value="SDL97334.1"/>
    <property type="molecule type" value="Genomic_DNA"/>
</dbReference>
<reference evidence="14" key="1">
    <citation type="submission" date="2014-03" db="EMBL/GenBank/DDBJ databases">
        <title>Complete genome of Pseudomonas balearica DSM 6083T, a sewage water isolate from an enrichment with 2-methylnaphthalene.</title>
        <authorList>
            <person name="Salva-Serra F."/>
            <person name="Jaen-Luchoro D."/>
            <person name="Busquets A."/>
            <person name="Pena A."/>
            <person name="Gomila M."/>
            <person name="Bosch R."/>
            <person name="Nogales B."/>
            <person name="Garcia-Valdes E."/>
            <person name="Lalucat J."/>
            <person name="Bennasar A."/>
        </authorList>
    </citation>
    <scope>NUCLEOTIDE SEQUENCE [LARGE SCALE GENOMIC DNA]</scope>
    <source>
        <strain evidence="14">DSM 6083</strain>
    </source>
</reference>
<keyword evidence="5 9" id="KW-0479">Metal-binding</keyword>
<evidence type="ECO:0000256" key="7">
    <source>
        <dbReference type="ARBA" id="ARBA00023239"/>
    </source>
</evidence>
<sequence>MPFNTELQPGVCEQPDAETQDYVFNHTMLRVKDPERSLDFYSRVLGMRLLRRLDFEEARFSLYFLAMTRGEAVPEDAAERQRYAFGRQSVLELTHNWGTESDDSQYHNGNAEPRGFGHICFSVPDIERACARFAQLDVSFVKTLDKGMKHVAFIRDPDGYWIEIVQADLLGELGRT</sequence>
<keyword evidence="7 10" id="KW-0456">Lyase</keyword>
<feature type="domain" description="VOC" evidence="11">
    <location>
        <begin position="23"/>
        <end position="167"/>
    </location>
</feature>
<dbReference type="InterPro" id="IPR004360">
    <property type="entry name" value="Glyas_Fos-R_dOase_dom"/>
</dbReference>
<dbReference type="SUPFAM" id="SSF54593">
    <property type="entry name" value="Glyoxalase/Bleomycin resistance protein/Dihydroxybiphenyl dioxygenase"/>
    <property type="match status" value="1"/>
</dbReference>
<evidence type="ECO:0000256" key="8">
    <source>
        <dbReference type="PIRSR" id="PIRSR604361-1"/>
    </source>
</evidence>
<dbReference type="PANTHER" id="PTHR10374:SF30">
    <property type="entry name" value="LACTOYLGLUTATHIONE LYASE"/>
    <property type="match status" value="1"/>
</dbReference>
<dbReference type="GO" id="GO:0046872">
    <property type="term" value="F:metal ion binding"/>
    <property type="evidence" value="ECO:0007669"/>
    <property type="project" value="UniProtKB-UniRule"/>
</dbReference>
<dbReference type="PROSITE" id="PS51819">
    <property type="entry name" value="VOC"/>
    <property type="match status" value="1"/>
</dbReference>
<dbReference type="GO" id="GO:0004462">
    <property type="term" value="F:lactoylglutathione lyase activity"/>
    <property type="evidence" value="ECO:0007669"/>
    <property type="project" value="UniProtKB-UniRule"/>
</dbReference>
<comment type="cofactor">
    <cofactor evidence="10">
        <name>Ni(2+)</name>
        <dbReference type="ChEBI" id="CHEBI:49786"/>
    </cofactor>
    <text evidence="10">Binds 1 nickel ion per subunit.</text>
</comment>
<feature type="binding site" evidence="9">
    <location>
        <position position="92"/>
    </location>
    <ligand>
        <name>Zn(2+)</name>
        <dbReference type="ChEBI" id="CHEBI:29105"/>
        <note>ligand shared between dimeric partners</note>
    </ligand>
</feature>
<protein>
    <recommendedName>
        <fullName evidence="3 10">Lactoylglutathione lyase</fullName>
        <ecNumber evidence="3 10">4.4.1.5</ecNumber>
    </recommendedName>
    <alternativeName>
        <fullName evidence="10">Glyoxalase I</fullName>
    </alternativeName>
</protein>
<dbReference type="UniPathway" id="UPA00619">
    <property type="reaction ID" value="UER00675"/>
</dbReference>
<name>A0A8D4C4Z9_9GAMM</name>
<feature type="binding site" evidence="9">
    <location>
        <position position="118"/>
    </location>
    <ligand>
        <name>Zn(2+)</name>
        <dbReference type="ChEBI" id="CHEBI:29105"/>
        <note>ligand shared between dimeric partners</note>
    </ligand>
</feature>
<dbReference type="EC" id="4.4.1.5" evidence="3 10"/>
<dbReference type="InterPro" id="IPR018146">
    <property type="entry name" value="Glyoxalase_1_CS"/>
</dbReference>
<keyword evidence="15" id="KW-1185">Reference proteome</keyword>
<dbReference type="PROSITE" id="PS00934">
    <property type="entry name" value="GLYOXALASE_I_1"/>
    <property type="match status" value="1"/>
</dbReference>
<evidence type="ECO:0000313" key="14">
    <source>
        <dbReference type="Proteomes" id="UP000031271"/>
    </source>
</evidence>
<keyword evidence="6 9" id="KW-0862">Zinc</keyword>
<feature type="binding site" evidence="9">
    <location>
        <position position="163"/>
    </location>
    <ligand>
        <name>Zn(2+)</name>
        <dbReference type="ChEBI" id="CHEBI:29105"/>
        <note>ligand shared between dimeric partners</note>
    </ligand>
</feature>
<dbReference type="PANTHER" id="PTHR10374">
    <property type="entry name" value="LACTOYLGLUTATHIONE LYASE GLYOXALASE I"/>
    <property type="match status" value="1"/>
</dbReference>
<dbReference type="Pfam" id="PF00903">
    <property type="entry name" value="Glyoxalase"/>
    <property type="match status" value="1"/>
</dbReference>
<evidence type="ECO:0000256" key="3">
    <source>
        <dbReference type="ARBA" id="ARBA00012081"/>
    </source>
</evidence>
<comment type="pathway">
    <text evidence="1 10">Secondary metabolite metabolism; methylglyoxal degradation; (R)-lactate from methylglyoxal: step 1/2.</text>
</comment>
<dbReference type="PROSITE" id="PS00935">
    <property type="entry name" value="GLYOXALASE_I_2"/>
    <property type="match status" value="1"/>
</dbReference>
<dbReference type="Gene3D" id="3.10.180.10">
    <property type="entry name" value="2,3-Dihydroxybiphenyl 1,2-Dioxygenase, domain 1"/>
    <property type="match status" value="1"/>
</dbReference>
<organism evidence="12 14">
    <name type="scientific">Stutzerimonas balearica DSM 6083</name>
    <dbReference type="NCBI Taxonomy" id="1123016"/>
    <lineage>
        <taxon>Bacteria</taxon>
        <taxon>Pseudomonadati</taxon>
        <taxon>Pseudomonadota</taxon>
        <taxon>Gammaproteobacteria</taxon>
        <taxon>Pseudomonadales</taxon>
        <taxon>Pseudomonadaceae</taxon>
        <taxon>Stutzerimonas</taxon>
    </lineage>
</organism>
<comment type="function">
    <text evidence="10">Catalyzes the conversion of hemimercaptal, formed from methylglyoxal and glutathione, to S-lactoylglutathione.</text>
</comment>
<dbReference type="InterPro" id="IPR037523">
    <property type="entry name" value="VOC_core"/>
</dbReference>
<evidence type="ECO:0000313" key="13">
    <source>
        <dbReference type="EMBL" id="SDL97334.1"/>
    </source>
</evidence>
<keyword evidence="4 10" id="KW-0533">Nickel</keyword>
<comment type="catalytic activity">
    <reaction evidence="10">
        <text>(R)-S-lactoylglutathione = methylglyoxal + glutathione</text>
        <dbReference type="Rhea" id="RHEA:19069"/>
        <dbReference type="ChEBI" id="CHEBI:17158"/>
        <dbReference type="ChEBI" id="CHEBI:57474"/>
        <dbReference type="ChEBI" id="CHEBI:57925"/>
        <dbReference type="EC" id="4.4.1.5"/>
    </reaction>
</comment>
<comment type="cofactor">
    <cofactor evidence="9">
        <name>Zn(2+)</name>
        <dbReference type="ChEBI" id="CHEBI:29105"/>
    </cofactor>
    <text evidence="9">Binds 1 zinc ion per subunit. In the homodimer, two zinc ions are bound between subunits.</text>
</comment>
<evidence type="ECO:0000256" key="2">
    <source>
        <dbReference type="ARBA" id="ARBA00010363"/>
    </source>
</evidence>
<dbReference type="AlphaFoldDB" id="A0A8D4C4Z9"/>
<dbReference type="InterPro" id="IPR004361">
    <property type="entry name" value="Glyoxalase_1"/>
</dbReference>
<dbReference type="InterPro" id="IPR029068">
    <property type="entry name" value="Glyas_Bleomycin-R_OHBP_Dase"/>
</dbReference>
<evidence type="ECO:0000256" key="4">
    <source>
        <dbReference type="ARBA" id="ARBA00022596"/>
    </source>
</evidence>
<proteinExistence type="inferred from homology"/>
<dbReference type="Proteomes" id="UP000031271">
    <property type="component" value="Chromosome"/>
</dbReference>
<dbReference type="NCBIfam" id="TIGR00068">
    <property type="entry name" value="glyox_I"/>
    <property type="match status" value="1"/>
</dbReference>
<dbReference type="EMBL" id="CP007511">
    <property type="protein sequence ID" value="AJE13823.1"/>
    <property type="molecule type" value="Genomic_DNA"/>
</dbReference>
<dbReference type="CDD" id="cd07233">
    <property type="entry name" value="GlxI_Zn"/>
    <property type="match status" value="1"/>
</dbReference>
<feature type="active site" description="Proton donor/acceptor" evidence="8">
    <location>
        <position position="163"/>
    </location>
</feature>
<accession>A0A8D4C4Z9</accession>
<evidence type="ECO:0000256" key="1">
    <source>
        <dbReference type="ARBA" id="ARBA00005008"/>
    </source>
</evidence>